<organism evidence="9 10">
    <name type="scientific">Candidatus Pullichristensenella stercorigallinarum</name>
    <dbReference type="NCBI Taxonomy" id="2840909"/>
    <lineage>
        <taxon>Bacteria</taxon>
        <taxon>Bacillati</taxon>
        <taxon>Bacillota</taxon>
        <taxon>Clostridia</taxon>
        <taxon>Candidatus Pullichristensenella</taxon>
    </lineage>
</organism>
<evidence type="ECO:0000313" key="10">
    <source>
        <dbReference type="Proteomes" id="UP000824260"/>
    </source>
</evidence>
<evidence type="ECO:0000256" key="3">
    <source>
        <dbReference type="ARBA" id="ARBA00022475"/>
    </source>
</evidence>
<dbReference type="GO" id="GO:0055085">
    <property type="term" value="P:transmembrane transport"/>
    <property type="evidence" value="ECO:0007669"/>
    <property type="project" value="InterPro"/>
</dbReference>
<feature type="transmembrane region" description="Helical" evidence="7">
    <location>
        <begin position="159"/>
        <end position="180"/>
    </location>
</feature>
<reference evidence="9" key="2">
    <citation type="journal article" date="2021" name="PeerJ">
        <title>Extensive microbial diversity within the chicken gut microbiome revealed by metagenomics and culture.</title>
        <authorList>
            <person name="Gilroy R."/>
            <person name="Ravi A."/>
            <person name="Getino M."/>
            <person name="Pursley I."/>
            <person name="Horton D.L."/>
            <person name="Alikhan N.F."/>
            <person name="Baker D."/>
            <person name="Gharbi K."/>
            <person name="Hall N."/>
            <person name="Watson M."/>
            <person name="Adriaenssens E.M."/>
            <person name="Foster-Nyarko E."/>
            <person name="Jarju S."/>
            <person name="Secka A."/>
            <person name="Antonio M."/>
            <person name="Oren A."/>
            <person name="Chaudhuri R.R."/>
            <person name="La Ragione R."/>
            <person name="Hildebrand F."/>
            <person name="Pallen M.J."/>
        </authorList>
    </citation>
    <scope>NUCLEOTIDE SEQUENCE</scope>
    <source>
        <strain evidence="9">ChiSjej6B24-2974</strain>
    </source>
</reference>
<feature type="transmembrane region" description="Helical" evidence="7">
    <location>
        <begin position="9"/>
        <end position="27"/>
    </location>
</feature>
<reference evidence="9" key="1">
    <citation type="submission" date="2020-10" db="EMBL/GenBank/DDBJ databases">
        <authorList>
            <person name="Gilroy R."/>
        </authorList>
    </citation>
    <scope>NUCLEOTIDE SEQUENCE</scope>
    <source>
        <strain evidence="9">ChiSjej6B24-2974</strain>
    </source>
</reference>
<comment type="caution">
    <text evidence="9">The sequence shown here is derived from an EMBL/GenBank/DDBJ whole genome shotgun (WGS) entry which is preliminary data.</text>
</comment>
<dbReference type="Pfam" id="PF00528">
    <property type="entry name" value="BPD_transp_1"/>
    <property type="match status" value="1"/>
</dbReference>
<dbReference type="PANTHER" id="PTHR43163">
    <property type="entry name" value="DIPEPTIDE TRANSPORT SYSTEM PERMEASE PROTEIN DPPB-RELATED"/>
    <property type="match status" value="1"/>
</dbReference>
<keyword evidence="3" id="KW-1003">Cell membrane</keyword>
<keyword evidence="5 7" id="KW-1133">Transmembrane helix</keyword>
<dbReference type="InterPro" id="IPR000515">
    <property type="entry name" value="MetI-like"/>
</dbReference>
<feature type="transmembrane region" description="Helical" evidence="7">
    <location>
        <begin position="129"/>
        <end position="153"/>
    </location>
</feature>
<keyword evidence="6 7" id="KW-0472">Membrane</keyword>
<evidence type="ECO:0000256" key="2">
    <source>
        <dbReference type="ARBA" id="ARBA00022448"/>
    </source>
</evidence>
<name>A0A9D1CXG7_9FIRM</name>
<protein>
    <submittedName>
        <fullName evidence="9">ABC transporter permease</fullName>
    </submittedName>
</protein>
<feature type="transmembrane region" description="Helical" evidence="7">
    <location>
        <begin position="228"/>
        <end position="250"/>
    </location>
</feature>
<dbReference type="Proteomes" id="UP000824260">
    <property type="component" value="Unassembled WGS sequence"/>
</dbReference>
<evidence type="ECO:0000313" key="9">
    <source>
        <dbReference type="EMBL" id="HIQ82490.1"/>
    </source>
</evidence>
<evidence type="ECO:0000256" key="7">
    <source>
        <dbReference type="RuleBase" id="RU363032"/>
    </source>
</evidence>
<dbReference type="AlphaFoldDB" id="A0A9D1CXG7"/>
<proteinExistence type="inferred from homology"/>
<evidence type="ECO:0000256" key="5">
    <source>
        <dbReference type="ARBA" id="ARBA00022989"/>
    </source>
</evidence>
<comment type="subcellular location">
    <subcellularLocation>
        <location evidence="1 7">Cell membrane</location>
        <topology evidence="1 7">Multi-pass membrane protein</topology>
    </subcellularLocation>
</comment>
<dbReference type="GO" id="GO:0005886">
    <property type="term" value="C:plasma membrane"/>
    <property type="evidence" value="ECO:0007669"/>
    <property type="project" value="UniProtKB-SubCell"/>
</dbReference>
<feature type="transmembrane region" description="Helical" evidence="7">
    <location>
        <begin position="270"/>
        <end position="293"/>
    </location>
</feature>
<keyword evidence="4 7" id="KW-0812">Transmembrane</keyword>
<dbReference type="EMBL" id="DVFZ01000051">
    <property type="protein sequence ID" value="HIQ82490.1"/>
    <property type="molecule type" value="Genomic_DNA"/>
</dbReference>
<dbReference type="InterPro" id="IPR035906">
    <property type="entry name" value="MetI-like_sf"/>
</dbReference>
<dbReference type="PROSITE" id="PS50928">
    <property type="entry name" value="ABC_TM1"/>
    <property type="match status" value="1"/>
</dbReference>
<evidence type="ECO:0000256" key="6">
    <source>
        <dbReference type="ARBA" id="ARBA00023136"/>
    </source>
</evidence>
<evidence type="ECO:0000256" key="4">
    <source>
        <dbReference type="ARBA" id="ARBA00022692"/>
    </source>
</evidence>
<accession>A0A9D1CXG7</accession>
<gene>
    <name evidence="9" type="ORF">IAA52_05250</name>
</gene>
<feature type="transmembrane region" description="Helical" evidence="7">
    <location>
        <begin position="95"/>
        <end position="117"/>
    </location>
</feature>
<dbReference type="Gene3D" id="1.10.3720.10">
    <property type="entry name" value="MetI-like"/>
    <property type="match status" value="1"/>
</dbReference>
<comment type="similarity">
    <text evidence="7">Belongs to the binding-protein-dependent transport system permease family.</text>
</comment>
<keyword evidence="2 7" id="KW-0813">Transport</keyword>
<dbReference type="PANTHER" id="PTHR43163:SF6">
    <property type="entry name" value="DIPEPTIDE TRANSPORT SYSTEM PERMEASE PROTEIN DPPB-RELATED"/>
    <property type="match status" value="1"/>
</dbReference>
<evidence type="ECO:0000259" key="8">
    <source>
        <dbReference type="PROSITE" id="PS50928"/>
    </source>
</evidence>
<evidence type="ECO:0000256" key="1">
    <source>
        <dbReference type="ARBA" id="ARBA00004651"/>
    </source>
</evidence>
<sequence length="303" mass="32330">MLCYAAKRIFLAIATVLIVAAIVFFAMHCIPGGPFDSEKATDPAAKAALQSRFHLDKSVPEQFVLYLGGALRGDWGISLKTGREVSDMVFGALGVSARLGAVSMLGAALLGLALGCASAVWHSRAADRLILLMTTLFVAVPSFLLATLLLLVFCLKLGWFGVWSASGTGYVLPVISLMMYPMAYITRLTRSSMLEALHQDYVRAARVRGVREGAVVARHALKNAVTPVIAYLGPMTAYTLTGSMVVENVFTIGGLGSRFVESIANRDYPVVMAATIVLAALIALSALLSDLLCRAIDPRIDFA</sequence>
<dbReference type="CDD" id="cd06261">
    <property type="entry name" value="TM_PBP2"/>
    <property type="match status" value="1"/>
</dbReference>
<feature type="domain" description="ABC transmembrane type-1" evidence="8">
    <location>
        <begin position="93"/>
        <end position="289"/>
    </location>
</feature>
<dbReference type="SUPFAM" id="SSF161098">
    <property type="entry name" value="MetI-like"/>
    <property type="match status" value="1"/>
</dbReference>